<keyword evidence="1" id="KW-0472">Membrane</keyword>
<dbReference type="EMBL" id="KX356680">
    <property type="protein sequence ID" value="AOX15189.1"/>
    <property type="molecule type" value="Genomic_DNA"/>
</dbReference>
<keyword evidence="1" id="KW-1133">Transmembrane helix</keyword>
<protein>
    <submittedName>
        <fullName evidence="2">NADH dehydrogenase subunit 6</fullName>
    </submittedName>
</protein>
<feature type="transmembrane region" description="Helical" evidence="1">
    <location>
        <begin position="117"/>
        <end position="141"/>
    </location>
</feature>
<geneLocation type="mitochondrion" evidence="2"/>
<proteinExistence type="predicted"/>
<dbReference type="AlphaFoldDB" id="A0A343A147"/>
<keyword evidence="1" id="KW-0812">Transmembrane</keyword>
<organism evidence="2">
    <name type="scientific">Achatinella sowerbyana</name>
    <dbReference type="NCBI Taxonomy" id="115944"/>
    <lineage>
        <taxon>Eukaryota</taxon>
        <taxon>Metazoa</taxon>
        <taxon>Spiralia</taxon>
        <taxon>Lophotrochozoa</taxon>
        <taxon>Mollusca</taxon>
        <taxon>Gastropoda</taxon>
        <taxon>Heterobranchia</taxon>
        <taxon>Euthyneura</taxon>
        <taxon>Panpulmonata</taxon>
        <taxon>Eupulmonata</taxon>
        <taxon>Stylommatophora</taxon>
        <taxon>Orthurethra</taxon>
        <taxon>Achatinellidae</taxon>
        <taxon>Achatinella</taxon>
    </lineage>
</organism>
<feature type="transmembrane region" description="Helical" evidence="1">
    <location>
        <begin position="77"/>
        <end position="97"/>
    </location>
</feature>
<keyword evidence="2" id="KW-0496">Mitochondrion</keyword>
<feature type="transmembrane region" description="Helical" evidence="1">
    <location>
        <begin position="12"/>
        <end position="39"/>
    </location>
</feature>
<evidence type="ECO:0000256" key="1">
    <source>
        <dbReference type="SAM" id="Phobius"/>
    </source>
</evidence>
<name>A0A343A147_9EUPU</name>
<gene>
    <name evidence="2" type="primary">ND6</name>
</gene>
<sequence length="154" mass="17744">MSIIFFLMNMFLMSYYWVTAPIILLFLITSCSMMISILMGIWHSVWYGYILFLLYVGGVLVLFMYTIILNSNMKTKFISVTYMMFLFTLSLVMMLTVKDFSMLQLGVSVGLSNSMMMNMYMFMLMGIVLLLVMLSILHLMISSGKKSLNVIIAK</sequence>
<reference evidence="2" key="1">
    <citation type="journal article" date="2016" name="Mitochondrial DNA Part B Resour">
        <title>The complete mitochondrial genome of Achatinella sowerbyana (Gastropoda: Pulmonata: Stylommatophora).</title>
        <authorList>
            <person name="Price M.R."/>
            <person name="Forsman Z.H."/>
            <person name="Knapp I."/>
            <person name="Toonen R.J."/>
            <person name="Hadfield M.G."/>
        </authorList>
    </citation>
    <scope>NUCLEOTIDE SEQUENCE</scope>
</reference>
<evidence type="ECO:0000313" key="2">
    <source>
        <dbReference type="EMBL" id="AOX15189.1"/>
    </source>
</evidence>
<feature type="transmembrane region" description="Helical" evidence="1">
    <location>
        <begin position="45"/>
        <end position="65"/>
    </location>
</feature>
<accession>A0A343A147</accession>